<evidence type="ECO:0000313" key="3">
    <source>
        <dbReference type="Proteomes" id="UP000176299"/>
    </source>
</evidence>
<organism evidence="2 3">
    <name type="scientific">Candidatus Woykebacteria bacterium GWA1_44_8</name>
    <dbReference type="NCBI Taxonomy" id="1802591"/>
    <lineage>
        <taxon>Bacteria</taxon>
        <taxon>Candidatus Woykeibacteriota</taxon>
    </lineage>
</organism>
<dbReference type="EMBL" id="MHCN01000015">
    <property type="protein sequence ID" value="OGY21310.1"/>
    <property type="molecule type" value="Genomic_DNA"/>
</dbReference>
<reference evidence="2 3" key="1">
    <citation type="journal article" date="2016" name="Nat. Commun.">
        <title>Thousands of microbial genomes shed light on interconnected biogeochemical processes in an aquifer system.</title>
        <authorList>
            <person name="Anantharaman K."/>
            <person name="Brown C.T."/>
            <person name="Hug L.A."/>
            <person name="Sharon I."/>
            <person name="Castelle C.J."/>
            <person name="Probst A.J."/>
            <person name="Thomas B.C."/>
            <person name="Singh A."/>
            <person name="Wilkins M.J."/>
            <person name="Karaoz U."/>
            <person name="Brodie E.L."/>
            <person name="Williams K.H."/>
            <person name="Hubbard S.S."/>
            <person name="Banfield J.F."/>
        </authorList>
    </citation>
    <scope>NUCLEOTIDE SEQUENCE [LARGE SCALE GENOMIC DNA]</scope>
</reference>
<evidence type="ECO:0000256" key="1">
    <source>
        <dbReference type="SAM" id="Phobius"/>
    </source>
</evidence>
<gene>
    <name evidence="2" type="ORF">A2113_00260</name>
</gene>
<proteinExistence type="predicted"/>
<accession>A0A1G1W155</accession>
<sequence length="98" mass="10637">MDTTAFLTVIIILVAVVLIVVGIYLIIVLNEARASLRTFNAVLNRVNSLLEVLDTNIARPASSLVGVLGVVKEIIGVYREFKTNRKVSENGGADEPQQ</sequence>
<keyword evidence="1" id="KW-1133">Transmembrane helix</keyword>
<name>A0A1G1W155_9BACT</name>
<keyword evidence="1" id="KW-0472">Membrane</keyword>
<evidence type="ECO:0008006" key="4">
    <source>
        <dbReference type="Google" id="ProtNLM"/>
    </source>
</evidence>
<dbReference type="AlphaFoldDB" id="A0A1G1W155"/>
<dbReference type="Proteomes" id="UP000176299">
    <property type="component" value="Unassembled WGS sequence"/>
</dbReference>
<comment type="caution">
    <text evidence="2">The sequence shown here is derived from an EMBL/GenBank/DDBJ whole genome shotgun (WGS) entry which is preliminary data.</text>
</comment>
<protein>
    <recommendedName>
        <fullName evidence="4">DUF948 domain-containing protein</fullName>
    </recommendedName>
</protein>
<dbReference type="STRING" id="1802591.A2113_00260"/>
<feature type="transmembrane region" description="Helical" evidence="1">
    <location>
        <begin position="6"/>
        <end position="29"/>
    </location>
</feature>
<keyword evidence="1" id="KW-0812">Transmembrane</keyword>
<evidence type="ECO:0000313" key="2">
    <source>
        <dbReference type="EMBL" id="OGY21310.1"/>
    </source>
</evidence>